<protein>
    <recommendedName>
        <fullName evidence="2">Reverse transcriptase domain-containing protein</fullName>
    </recommendedName>
</protein>
<gene>
    <name evidence="1" type="ORF">Sangu_2646600</name>
</gene>
<sequence length="99" mass="11262">MNFDLVDEAREMAVARVAMDMAKMAKAYNGRVKPRIFQAGDLVLMKAEAFGLVGKLDPKWEEPYKVVEIVNGGAYKLQKIDRKKVPRTWNVANLKKFCT</sequence>
<dbReference type="AlphaFoldDB" id="A0AAW2J2E0"/>
<accession>A0AAW2J2E0</accession>
<proteinExistence type="predicted"/>
<reference evidence="1" key="2">
    <citation type="journal article" date="2024" name="Plant">
        <title>Genomic evolution and insights into agronomic trait innovations of Sesamum species.</title>
        <authorList>
            <person name="Miao H."/>
            <person name="Wang L."/>
            <person name="Qu L."/>
            <person name="Liu H."/>
            <person name="Sun Y."/>
            <person name="Le M."/>
            <person name="Wang Q."/>
            <person name="Wei S."/>
            <person name="Zheng Y."/>
            <person name="Lin W."/>
            <person name="Duan Y."/>
            <person name="Cao H."/>
            <person name="Xiong S."/>
            <person name="Wang X."/>
            <person name="Wei L."/>
            <person name="Li C."/>
            <person name="Ma Q."/>
            <person name="Ju M."/>
            <person name="Zhao R."/>
            <person name="Li G."/>
            <person name="Mu C."/>
            <person name="Tian Q."/>
            <person name="Mei H."/>
            <person name="Zhang T."/>
            <person name="Gao T."/>
            <person name="Zhang H."/>
        </authorList>
    </citation>
    <scope>NUCLEOTIDE SEQUENCE</scope>
    <source>
        <strain evidence="1">G01</strain>
    </source>
</reference>
<evidence type="ECO:0008006" key="2">
    <source>
        <dbReference type="Google" id="ProtNLM"/>
    </source>
</evidence>
<organism evidence="1">
    <name type="scientific">Sesamum angustifolium</name>
    <dbReference type="NCBI Taxonomy" id="2727405"/>
    <lineage>
        <taxon>Eukaryota</taxon>
        <taxon>Viridiplantae</taxon>
        <taxon>Streptophyta</taxon>
        <taxon>Embryophyta</taxon>
        <taxon>Tracheophyta</taxon>
        <taxon>Spermatophyta</taxon>
        <taxon>Magnoliopsida</taxon>
        <taxon>eudicotyledons</taxon>
        <taxon>Gunneridae</taxon>
        <taxon>Pentapetalae</taxon>
        <taxon>asterids</taxon>
        <taxon>lamiids</taxon>
        <taxon>Lamiales</taxon>
        <taxon>Pedaliaceae</taxon>
        <taxon>Sesamum</taxon>
    </lineage>
</organism>
<comment type="caution">
    <text evidence="1">The sequence shown here is derived from an EMBL/GenBank/DDBJ whole genome shotgun (WGS) entry which is preliminary data.</text>
</comment>
<dbReference type="EMBL" id="JACGWK010001434">
    <property type="protein sequence ID" value="KAL0288680.1"/>
    <property type="molecule type" value="Genomic_DNA"/>
</dbReference>
<reference evidence="1" key="1">
    <citation type="submission" date="2020-06" db="EMBL/GenBank/DDBJ databases">
        <authorList>
            <person name="Li T."/>
            <person name="Hu X."/>
            <person name="Zhang T."/>
            <person name="Song X."/>
            <person name="Zhang H."/>
            <person name="Dai N."/>
            <person name="Sheng W."/>
            <person name="Hou X."/>
            <person name="Wei L."/>
        </authorList>
    </citation>
    <scope>NUCLEOTIDE SEQUENCE</scope>
    <source>
        <strain evidence="1">G01</strain>
        <tissue evidence="1">Leaf</tissue>
    </source>
</reference>
<evidence type="ECO:0000313" key="1">
    <source>
        <dbReference type="EMBL" id="KAL0288680.1"/>
    </source>
</evidence>
<name>A0AAW2J2E0_9LAMI</name>